<dbReference type="InterPro" id="IPR010982">
    <property type="entry name" value="Lambda_DNA-bd_dom_sf"/>
</dbReference>
<dbReference type="GO" id="GO:0003677">
    <property type="term" value="F:DNA binding"/>
    <property type="evidence" value="ECO:0007669"/>
    <property type="project" value="InterPro"/>
</dbReference>
<keyword evidence="3" id="KW-1185">Reference proteome</keyword>
<organism evidence="2 3">
    <name type="scientific">Roseovarius nanhaiticus</name>
    <dbReference type="NCBI Taxonomy" id="573024"/>
    <lineage>
        <taxon>Bacteria</taxon>
        <taxon>Pseudomonadati</taxon>
        <taxon>Pseudomonadota</taxon>
        <taxon>Alphaproteobacteria</taxon>
        <taxon>Rhodobacterales</taxon>
        <taxon>Roseobacteraceae</taxon>
        <taxon>Roseovarius</taxon>
    </lineage>
</organism>
<dbReference type="RefSeq" id="WP_076531730.1">
    <property type="nucleotide sequence ID" value="NZ_FOAC01000001.1"/>
</dbReference>
<dbReference type="Proteomes" id="UP000186019">
    <property type="component" value="Unassembled WGS sequence"/>
</dbReference>
<dbReference type="SMART" id="SM00530">
    <property type="entry name" value="HTH_XRE"/>
    <property type="match status" value="1"/>
</dbReference>
<proteinExistence type="predicted"/>
<reference evidence="2 3" key="1">
    <citation type="submission" date="2017-01" db="EMBL/GenBank/DDBJ databases">
        <authorList>
            <person name="Mah S.A."/>
            <person name="Swanson W.J."/>
            <person name="Moy G.W."/>
            <person name="Vacquier V.D."/>
        </authorList>
    </citation>
    <scope>NUCLEOTIDE SEQUENCE [LARGE SCALE GENOMIC DNA]</scope>
    <source>
        <strain evidence="2 3">DSM 29590</strain>
    </source>
</reference>
<protein>
    <submittedName>
        <fullName evidence="2">Helix-turn-helix</fullName>
    </submittedName>
</protein>
<dbReference type="EMBL" id="FTNV01000001">
    <property type="protein sequence ID" value="SIS00984.1"/>
    <property type="molecule type" value="Genomic_DNA"/>
</dbReference>
<evidence type="ECO:0000259" key="1">
    <source>
        <dbReference type="PROSITE" id="PS50943"/>
    </source>
</evidence>
<dbReference type="Pfam" id="PF01381">
    <property type="entry name" value="HTH_3"/>
    <property type="match status" value="1"/>
</dbReference>
<feature type="domain" description="HTH cro/C1-type" evidence="1">
    <location>
        <begin position="12"/>
        <end position="66"/>
    </location>
</feature>
<dbReference type="PROSITE" id="PS50943">
    <property type="entry name" value="HTH_CROC1"/>
    <property type="match status" value="1"/>
</dbReference>
<dbReference type="STRING" id="573024.SAMN05216208_0997"/>
<dbReference type="Gene3D" id="1.10.260.40">
    <property type="entry name" value="lambda repressor-like DNA-binding domains"/>
    <property type="match status" value="1"/>
</dbReference>
<dbReference type="OrthoDB" id="7861047at2"/>
<dbReference type="SUPFAM" id="SSF47413">
    <property type="entry name" value="lambda repressor-like DNA-binding domains"/>
    <property type="match status" value="1"/>
</dbReference>
<dbReference type="CDD" id="cd00093">
    <property type="entry name" value="HTH_XRE"/>
    <property type="match status" value="1"/>
</dbReference>
<evidence type="ECO:0000313" key="3">
    <source>
        <dbReference type="Proteomes" id="UP000186019"/>
    </source>
</evidence>
<accession>A0A1N7FL33</accession>
<evidence type="ECO:0000313" key="2">
    <source>
        <dbReference type="EMBL" id="SIS00984.1"/>
    </source>
</evidence>
<dbReference type="AlphaFoldDB" id="A0A1N7FL33"/>
<gene>
    <name evidence="2" type="ORF">SAMN05421666_1139</name>
</gene>
<name>A0A1N7FL33_9RHOB</name>
<dbReference type="InterPro" id="IPR001387">
    <property type="entry name" value="Cro/C1-type_HTH"/>
</dbReference>
<sequence>MSSQVAYVGQRMREVREELGHSQAKLAAMLELSDRAYKNYELGKREAPLSVIAEFSSKFNVDLRWLVFGSDRQSFDTALVELACETSAITFSMAISESKAILTDKKYDKFYRYVLDQCMIKGTSPEHEAKAVFDLMRGDDE</sequence>